<dbReference type="AlphaFoldDB" id="B9ESP6"/>
<protein>
    <submittedName>
        <fullName evidence="1">Uncharacterized protein</fullName>
    </submittedName>
</protein>
<dbReference type="EMBL" id="BX548175">
    <property type="protein sequence ID" value="CAX32395.1"/>
    <property type="molecule type" value="Genomic_DNA"/>
</dbReference>
<evidence type="ECO:0000313" key="2">
    <source>
        <dbReference type="Proteomes" id="UP000001423"/>
    </source>
</evidence>
<evidence type="ECO:0000313" key="1">
    <source>
        <dbReference type="EMBL" id="CAX32395.1"/>
    </source>
</evidence>
<proteinExistence type="predicted"/>
<dbReference type="KEGG" id="pmt:PMT_2876"/>
<accession>B9ESP6</accession>
<dbReference type="HOGENOM" id="CLU_3102564_0_0_3"/>
<sequence>MFYLVGVVLISNSKKLWDYYDTCYFYSINSILDELLSNLSEASVLSSDFDD</sequence>
<dbReference type="Proteomes" id="UP000001423">
    <property type="component" value="Chromosome"/>
</dbReference>
<gene>
    <name evidence="1" type="ordered locus">PMT_2876</name>
</gene>
<keyword evidence="2" id="KW-1185">Reference proteome</keyword>
<organism evidence="1 2">
    <name type="scientific">Prochlorococcus marinus (strain MIT 9313)</name>
    <dbReference type="NCBI Taxonomy" id="74547"/>
    <lineage>
        <taxon>Bacteria</taxon>
        <taxon>Bacillati</taxon>
        <taxon>Cyanobacteriota</taxon>
        <taxon>Cyanophyceae</taxon>
        <taxon>Synechococcales</taxon>
        <taxon>Prochlorococcaceae</taxon>
        <taxon>Prochlorococcus</taxon>
    </lineage>
</organism>
<reference evidence="1 2" key="1">
    <citation type="journal article" date="2003" name="Nature">
        <title>Genome divergence in two Prochlorococcus ecotypes reflects oceanic niche differentiation.</title>
        <authorList>
            <person name="Rocap G."/>
            <person name="Larimer F.W."/>
            <person name="Lamerdin J.E."/>
            <person name="Malfatti S."/>
            <person name="Chain P."/>
            <person name="Ahlgren N.A."/>
            <person name="Arellano A."/>
            <person name="Coleman M."/>
            <person name="Hauser L."/>
            <person name="Hess W.R."/>
            <person name="Johnson Z.I."/>
            <person name="Land M.L."/>
            <person name="Lindell D."/>
            <person name="Post A.F."/>
            <person name="Regala W."/>
            <person name="Shah M."/>
            <person name="Shaw S.L."/>
            <person name="Steglich C."/>
            <person name="Sullivan M.B."/>
            <person name="Ting C.S."/>
            <person name="Tolonen A."/>
            <person name="Webb E.A."/>
            <person name="Zinser E.R."/>
            <person name="Chisholm S.W."/>
        </authorList>
    </citation>
    <scope>NUCLEOTIDE SEQUENCE [LARGE SCALE GENOMIC DNA]</scope>
    <source>
        <strain evidence="2">MIT 9313</strain>
    </source>
</reference>
<name>B9ESP6_PROMM</name>